<dbReference type="OrthoDB" id="9811998at2"/>
<keyword evidence="3" id="KW-0479">Metal-binding</keyword>
<dbReference type="PANTHER" id="PTHR12151:SF25">
    <property type="entry name" value="LINALOOL DEHYDRATASE_ISOMERASE DOMAIN-CONTAINING PROTEIN"/>
    <property type="match status" value="1"/>
</dbReference>
<feature type="binding site" evidence="3">
    <location>
        <position position="71"/>
    </location>
    <ligand>
        <name>Cu cation</name>
        <dbReference type="ChEBI" id="CHEBI:23378"/>
    </ligand>
</feature>
<comment type="similarity">
    <text evidence="1">Belongs to the SCO1/2 family.</text>
</comment>
<keyword evidence="4" id="KW-1015">Disulfide bond</keyword>
<accession>A0A2A6RIS9</accession>
<evidence type="ECO:0000259" key="5">
    <source>
        <dbReference type="PROSITE" id="PS51352"/>
    </source>
</evidence>
<name>A0A2A6RIS9_9CHLR</name>
<evidence type="ECO:0000256" key="2">
    <source>
        <dbReference type="ARBA" id="ARBA00023008"/>
    </source>
</evidence>
<feature type="binding site" evidence="3">
    <location>
        <position position="157"/>
    </location>
    <ligand>
        <name>Cu cation</name>
        <dbReference type="ChEBI" id="CHEBI:23378"/>
    </ligand>
</feature>
<dbReference type="AlphaFoldDB" id="A0A2A6RIS9"/>
<gene>
    <name evidence="6" type="ORF">CJ255_12330</name>
</gene>
<comment type="caution">
    <text evidence="6">The sequence shown here is derived from an EMBL/GenBank/DDBJ whole genome shotgun (WGS) entry which is preliminary data.</text>
</comment>
<proteinExistence type="inferred from homology"/>
<evidence type="ECO:0000313" key="7">
    <source>
        <dbReference type="Proteomes" id="UP000220527"/>
    </source>
</evidence>
<reference evidence="7" key="1">
    <citation type="submission" date="2017-08" db="EMBL/GenBank/DDBJ databases">
        <authorList>
            <person name="Grouzdev D.S."/>
            <person name="Gaisin V.A."/>
            <person name="Rysina M.S."/>
            <person name="Gorlenko V.M."/>
        </authorList>
    </citation>
    <scope>NUCLEOTIDE SEQUENCE [LARGE SCALE GENOMIC DNA]</scope>
    <source>
        <strain evidence="7">Kir15-3F</strain>
    </source>
</reference>
<protein>
    <submittedName>
        <fullName evidence="6">SCO family protein</fullName>
    </submittedName>
</protein>
<dbReference type="InterPro" id="IPR013766">
    <property type="entry name" value="Thioredoxin_domain"/>
</dbReference>
<dbReference type="EMBL" id="NQWI01000053">
    <property type="protein sequence ID" value="PDW02750.1"/>
    <property type="molecule type" value="Genomic_DNA"/>
</dbReference>
<feature type="disulfide bond" description="Redox-active" evidence="4">
    <location>
        <begin position="67"/>
        <end position="71"/>
    </location>
</feature>
<feature type="domain" description="Thioredoxin" evidence="5">
    <location>
        <begin position="29"/>
        <end position="193"/>
    </location>
</feature>
<evidence type="ECO:0000256" key="3">
    <source>
        <dbReference type="PIRSR" id="PIRSR603782-1"/>
    </source>
</evidence>
<feature type="binding site" evidence="3">
    <location>
        <position position="67"/>
    </location>
    <ligand>
        <name>Cu cation</name>
        <dbReference type="ChEBI" id="CHEBI:23378"/>
    </ligand>
</feature>
<organism evidence="6 7">
    <name type="scientific">Candidatus Viridilinea mediisalina</name>
    <dbReference type="NCBI Taxonomy" id="2024553"/>
    <lineage>
        <taxon>Bacteria</taxon>
        <taxon>Bacillati</taxon>
        <taxon>Chloroflexota</taxon>
        <taxon>Chloroflexia</taxon>
        <taxon>Chloroflexales</taxon>
        <taxon>Chloroflexineae</taxon>
        <taxon>Oscillochloridaceae</taxon>
        <taxon>Candidatus Viridilinea</taxon>
    </lineage>
</organism>
<dbReference type="RefSeq" id="WP_097644408.1">
    <property type="nucleotide sequence ID" value="NZ_NQWI01000053.1"/>
</dbReference>
<evidence type="ECO:0000313" key="6">
    <source>
        <dbReference type="EMBL" id="PDW02750.1"/>
    </source>
</evidence>
<evidence type="ECO:0000256" key="4">
    <source>
        <dbReference type="PIRSR" id="PIRSR603782-2"/>
    </source>
</evidence>
<dbReference type="InterPro" id="IPR036249">
    <property type="entry name" value="Thioredoxin-like_sf"/>
</dbReference>
<dbReference type="Pfam" id="PF02630">
    <property type="entry name" value="SCO1-SenC"/>
    <property type="match status" value="1"/>
</dbReference>
<dbReference type="PANTHER" id="PTHR12151">
    <property type="entry name" value="ELECTRON TRANSPORT PROTIN SCO1/SENC FAMILY MEMBER"/>
    <property type="match status" value="1"/>
</dbReference>
<dbReference type="Proteomes" id="UP000220527">
    <property type="component" value="Unassembled WGS sequence"/>
</dbReference>
<dbReference type="CDD" id="cd02968">
    <property type="entry name" value="SCO"/>
    <property type="match status" value="1"/>
</dbReference>
<dbReference type="FunFam" id="3.40.30.10:FF:000013">
    <property type="entry name" value="Blast:Protein SCO1 homolog, mitochondrial"/>
    <property type="match status" value="1"/>
</dbReference>
<sequence>MLRFIILTILLVVGLSACSGPPELKGTVIDPPLPAPDFTLTDHNGQPFTLSEQKGNIVMLYFGFTLCPDICPIELANLAAVKRELGAAAETMQVALITVDPERDLPERLELYVQTFDPDFIGLHGDTETLEPIYRDYGVFVQRRELPESAMEYTIDHSGFVYLIDKAGRWRMLYAHNTPTADIVSDLRVLLRE</sequence>
<dbReference type="Gene3D" id="3.40.30.10">
    <property type="entry name" value="Glutaredoxin"/>
    <property type="match status" value="1"/>
</dbReference>
<dbReference type="SUPFAM" id="SSF52833">
    <property type="entry name" value="Thioredoxin-like"/>
    <property type="match status" value="1"/>
</dbReference>
<evidence type="ECO:0000256" key="1">
    <source>
        <dbReference type="ARBA" id="ARBA00010996"/>
    </source>
</evidence>
<dbReference type="PROSITE" id="PS51352">
    <property type="entry name" value="THIOREDOXIN_2"/>
    <property type="match status" value="1"/>
</dbReference>
<keyword evidence="7" id="KW-1185">Reference proteome</keyword>
<dbReference type="GO" id="GO:0046872">
    <property type="term" value="F:metal ion binding"/>
    <property type="evidence" value="ECO:0007669"/>
    <property type="project" value="UniProtKB-KW"/>
</dbReference>
<keyword evidence="2 3" id="KW-0186">Copper</keyword>
<dbReference type="InterPro" id="IPR003782">
    <property type="entry name" value="SCO1/SenC"/>
</dbReference>
<dbReference type="PROSITE" id="PS51257">
    <property type="entry name" value="PROKAR_LIPOPROTEIN"/>
    <property type="match status" value="1"/>
</dbReference>